<reference evidence="1" key="1">
    <citation type="submission" date="2013-05" db="EMBL/GenBank/DDBJ databases">
        <authorList>
            <person name="Yim A.K.Y."/>
            <person name="Chan T.F."/>
            <person name="Ji K.M."/>
            <person name="Liu X.Y."/>
            <person name="Zhou J.W."/>
            <person name="Li R.Q."/>
            <person name="Yang K.Y."/>
            <person name="Li J."/>
            <person name="Li M."/>
            <person name="Law P.T.W."/>
            <person name="Wu Y.L."/>
            <person name="Cai Z.L."/>
            <person name="Qin H."/>
            <person name="Bao Y."/>
            <person name="Leung R.K.K."/>
            <person name="Ng P.K.S."/>
            <person name="Zou J."/>
            <person name="Zhong X.J."/>
            <person name="Ran P.X."/>
            <person name="Zhong N.S."/>
            <person name="Liu Z.G."/>
            <person name="Tsui S.K.W."/>
        </authorList>
    </citation>
    <scope>NUCLEOTIDE SEQUENCE</scope>
    <source>
        <strain evidence="1">Derf</strain>
        <tissue evidence="1">Whole organism</tissue>
    </source>
</reference>
<evidence type="ECO:0000313" key="1">
    <source>
        <dbReference type="EMBL" id="KAH9529014.1"/>
    </source>
</evidence>
<keyword evidence="2" id="KW-1185">Reference proteome</keyword>
<comment type="caution">
    <text evidence="1">The sequence shown here is derived from an EMBL/GenBank/DDBJ whole genome shotgun (WGS) entry which is preliminary data.</text>
</comment>
<organism evidence="1 2">
    <name type="scientific">Dermatophagoides farinae</name>
    <name type="common">American house dust mite</name>
    <dbReference type="NCBI Taxonomy" id="6954"/>
    <lineage>
        <taxon>Eukaryota</taxon>
        <taxon>Metazoa</taxon>
        <taxon>Ecdysozoa</taxon>
        <taxon>Arthropoda</taxon>
        <taxon>Chelicerata</taxon>
        <taxon>Arachnida</taxon>
        <taxon>Acari</taxon>
        <taxon>Acariformes</taxon>
        <taxon>Sarcoptiformes</taxon>
        <taxon>Astigmata</taxon>
        <taxon>Psoroptidia</taxon>
        <taxon>Analgoidea</taxon>
        <taxon>Pyroglyphidae</taxon>
        <taxon>Dermatophagoidinae</taxon>
        <taxon>Dermatophagoides</taxon>
    </lineage>
</organism>
<sequence>MMVESTPYAFGSLQITKLRNVLAVVNMKLHYIMIAHYLPSLYSNLIEEDHKTVTCYQRDSN</sequence>
<dbReference type="EMBL" id="ASGP02000001">
    <property type="protein sequence ID" value="KAH9529014.1"/>
    <property type="molecule type" value="Genomic_DNA"/>
</dbReference>
<reference evidence="1" key="2">
    <citation type="journal article" date="2022" name="Res Sq">
        <title>Comparative Genomics Reveals Insights into the Divergent Evolution of Astigmatic Mites and Household Pest Adaptations.</title>
        <authorList>
            <person name="Xiong Q."/>
            <person name="Wan A.T.-Y."/>
            <person name="Liu X.-Y."/>
            <person name="Fung C.S.-H."/>
            <person name="Xiao X."/>
            <person name="Malainual N."/>
            <person name="Hou J."/>
            <person name="Wang L."/>
            <person name="Wang M."/>
            <person name="Yang K."/>
            <person name="Cui Y."/>
            <person name="Leung E."/>
            <person name="Nong W."/>
            <person name="Shin S.-K."/>
            <person name="Au S."/>
            <person name="Jeong K.Y."/>
            <person name="Chew F.T."/>
            <person name="Hui J."/>
            <person name="Leung T.F."/>
            <person name="Tungtrongchitr A."/>
            <person name="Zhong N."/>
            <person name="Liu Z."/>
            <person name="Tsui S."/>
        </authorList>
    </citation>
    <scope>NUCLEOTIDE SEQUENCE</scope>
    <source>
        <strain evidence="1">Derf</strain>
        <tissue evidence="1">Whole organism</tissue>
    </source>
</reference>
<proteinExistence type="predicted"/>
<protein>
    <submittedName>
        <fullName evidence="1">Uncharacterized protein</fullName>
    </submittedName>
</protein>
<gene>
    <name evidence="1" type="ORF">DERF_002922</name>
</gene>
<dbReference type="AlphaFoldDB" id="A0A922LAZ6"/>
<name>A0A922LAZ6_DERFA</name>
<accession>A0A922LAZ6</accession>
<evidence type="ECO:0000313" key="2">
    <source>
        <dbReference type="Proteomes" id="UP000790347"/>
    </source>
</evidence>
<dbReference type="Proteomes" id="UP000790347">
    <property type="component" value="Unassembled WGS sequence"/>
</dbReference>